<proteinExistence type="predicted"/>
<keyword evidence="1" id="KW-0812">Transmembrane</keyword>
<keyword evidence="3" id="KW-1185">Reference proteome</keyword>
<feature type="transmembrane region" description="Helical" evidence="1">
    <location>
        <begin position="6"/>
        <end position="31"/>
    </location>
</feature>
<dbReference type="EMBL" id="FNRL01000001">
    <property type="protein sequence ID" value="SDZ92185.1"/>
    <property type="molecule type" value="Genomic_DNA"/>
</dbReference>
<accession>A0A1H3WYE1</accession>
<dbReference type="Proteomes" id="UP000199656">
    <property type="component" value="Unassembled WGS sequence"/>
</dbReference>
<organism evidence="2 3">
    <name type="scientific">Chitinophaga terrae</name>
    <name type="common">ex Kim and Jung 2007</name>
    <dbReference type="NCBI Taxonomy" id="408074"/>
    <lineage>
        <taxon>Bacteria</taxon>
        <taxon>Pseudomonadati</taxon>
        <taxon>Bacteroidota</taxon>
        <taxon>Chitinophagia</taxon>
        <taxon>Chitinophagales</taxon>
        <taxon>Chitinophagaceae</taxon>
        <taxon>Chitinophaga</taxon>
    </lineage>
</organism>
<sequence>MAGVLILYTTLIFAYMRLIPLCSLIVCLFSACEKDINIDIQSSDPQLVVEGVIENDSYPQVILSRSLSYFSSIDSAIIENTYVHNAVVTVSNGSQTMELSEQRLTLPQGATYYAYRPDLRRPGVFFKGKVAGKYTLKIQTDNKTYESVTTIPLTGMELDSIWCTRVLLNNGDTTKIRLWARITDDPDNSGYVRYFTKRNSEPTYPGITSVIDDRIVNGTTFEIPLDAGIDRSQKPDPDTYYALFSLGDTITLKFCNIDKPTWDFWRTVDYAFNTSGNPFSSPTRILGNIPGALGYWGGYSAKYKKIFIRK</sequence>
<dbReference type="InterPro" id="IPR025345">
    <property type="entry name" value="DUF4249"/>
</dbReference>
<evidence type="ECO:0008006" key="4">
    <source>
        <dbReference type="Google" id="ProtNLM"/>
    </source>
</evidence>
<keyword evidence="1" id="KW-1133">Transmembrane helix</keyword>
<evidence type="ECO:0000313" key="3">
    <source>
        <dbReference type="Proteomes" id="UP000199656"/>
    </source>
</evidence>
<evidence type="ECO:0000313" key="2">
    <source>
        <dbReference type="EMBL" id="SDZ92185.1"/>
    </source>
</evidence>
<dbReference type="AlphaFoldDB" id="A0A1H3WYE1"/>
<gene>
    <name evidence="2" type="ORF">SAMN05660909_00158</name>
</gene>
<dbReference type="STRING" id="408074.SAMN05660909_00158"/>
<name>A0A1H3WYE1_9BACT</name>
<reference evidence="3" key="1">
    <citation type="submission" date="2016-10" db="EMBL/GenBank/DDBJ databases">
        <authorList>
            <person name="Varghese N."/>
            <person name="Submissions S."/>
        </authorList>
    </citation>
    <scope>NUCLEOTIDE SEQUENCE [LARGE SCALE GENOMIC DNA]</scope>
    <source>
        <strain evidence="3">DSM 23920</strain>
    </source>
</reference>
<protein>
    <recommendedName>
        <fullName evidence="4">DUF4249 domain-containing protein</fullName>
    </recommendedName>
</protein>
<keyword evidence="1" id="KW-0472">Membrane</keyword>
<dbReference type="Pfam" id="PF14054">
    <property type="entry name" value="DUF4249"/>
    <property type="match status" value="1"/>
</dbReference>
<evidence type="ECO:0000256" key="1">
    <source>
        <dbReference type="SAM" id="Phobius"/>
    </source>
</evidence>
<dbReference type="OrthoDB" id="647456at2"/>